<reference evidence="4" key="1">
    <citation type="submission" date="2024-07" db="EMBL/GenBank/DDBJ databases">
        <title>Two chromosome-level genome assemblies of Korean endemic species Abeliophyllum distichum and Forsythia ovata (Oleaceae).</title>
        <authorList>
            <person name="Jang H."/>
        </authorList>
    </citation>
    <scope>NUCLEOTIDE SEQUENCE [LARGE SCALE GENOMIC DNA]</scope>
</reference>
<sequence>MVGSAQTSSAIEGRIDACCQWEYGMLVDALFRISLFLFLEYGVLVDALFGISLFLFLGKVPKAKLPHLYQRPLDQTDCKSRNVHEWQRPKGESQQANSQDTPTIFQ</sequence>
<evidence type="ECO:0000256" key="2">
    <source>
        <dbReference type="SAM" id="Phobius"/>
    </source>
</evidence>
<keyword evidence="4" id="KW-1185">Reference proteome</keyword>
<protein>
    <submittedName>
        <fullName evidence="3">Uncharacterized protein</fullName>
    </submittedName>
</protein>
<dbReference type="EMBL" id="JBFOLJ010000014">
    <property type="protein sequence ID" value="KAL2477416.1"/>
    <property type="molecule type" value="Genomic_DNA"/>
</dbReference>
<feature type="compositionally biased region" description="Basic and acidic residues" evidence="1">
    <location>
        <begin position="80"/>
        <end position="91"/>
    </location>
</feature>
<gene>
    <name evidence="3" type="ORF">Fot_46430</name>
</gene>
<feature type="region of interest" description="Disordered" evidence="1">
    <location>
        <begin position="80"/>
        <end position="106"/>
    </location>
</feature>
<dbReference type="AlphaFoldDB" id="A0ABD1QQT6"/>
<proteinExistence type="predicted"/>
<keyword evidence="2" id="KW-0812">Transmembrane</keyword>
<feature type="compositionally biased region" description="Polar residues" evidence="1">
    <location>
        <begin position="92"/>
        <end position="106"/>
    </location>
</feature>
<organism evidence="3 4">
    <name type="scientific">Forsythia ovata</name>
    <dbReference type="NCBI Taxonomy" id="205694"/>
    <lineage>
        <taxon>Eukaryota</taxon>
        <taxon>Viridiplantae</taxon>
        <taxon>Streptophyta</taxon>
        <taxon>Embryophyta</taxon>
        <taxon>Tracheophyta</taxon>
        <taxon>Spermatophyta</taxon>
        <taxon>Magnoliopsida</taxon>
        <taxon>eudicotyledons</taxon>
        <taxon>Gunneridae</taxon>
        <taxon>Pentapetalae</taxon>
        <taxon>asterids</taxon>
        <taxon>lamiids</taxon>
        <taxon>Lamiales</taxon>
        <taxon>Oleaceae</taxon>
        <taxon>Forsythieae</taxon>
        <taxon>Forsythia</taxon>
    </lineage>
</organism>
<evidence type="ECO:0000313" key="3">
    <source>
        <dbReference type="EMBL" id="KAL2477416.1"/>
    </source>
</evidence>
<comment type="caution">
    <text evidence="3">The sequence shown here is derived from an EMBL/GenBank/DDBJ whole genome shotgun (WGS) entry which is preliminary data.</text>
</comment>
<evidence type="ECO:0000313" key="4">
    <source>
        <dbReference type="Proteomes" id="UP001604277"/>
    </source>
</evidence>
<name>A0ABD1QQT6_9LAMI</name>
<evidence type="ECO:0000256" key="1">
    <source>
        <dbReference type="SAM" id="MobiDB-lite"/>
    </source>
</evidence>
<feature type="transmembrane region" description="Helical" evidence="2">
    <location>
        <begin position="33"/>
        <end position="57"/>
    </location>
</feature>
<keyword evidence="2" id="KW-1133">Transmembrane helix</keyword>
<keyword evidence="2" id="KW-0472">Membrane</keyword>
<accession>A0ABD1QQT6</accession>
<dbReference type="Proteomes" id="UP001604277">
    <property type="component" value="Unassembled WGS sequence"/>
</dbReference>